<keyword evidence="3" id="KW-1185">Reference proteome</keyword>
<dbReference type="PANTHER" id="PTHR12521">
    <property type="entry name" value="PROTEIN C6ORF130"/>
    <property type="match status" value="1"/>
</dbReference>
<gene>
    <name evidence="2" type="primary">287</name>
    <name evidence="2" type="ORF">PBI_PBS1_287</name>
</gene>
<evidence type="ECO:0000313" key="3">
    <source>
        <dbReference type="Proteomes" id="UP000226236"/>
    </source>
</evidence>
<dbReference type="EMBL" id="MF360957">
    <property type="protein sequence ID" value="ASU00109.1"/>
    <property type="molecule type" value="Genomic_DNA"/>
</dbReference>
<sequence>MIIEKEGNLLEAEKNIIAHQVNCQGVMRSGIALQIAKKHPLILKKYKEICKSTKPENLLGECQIILVSRKSPFSEEDDLFTYNSTKYFVNLFSQFGYGNKGRYTRYSYLKECLITLKEFAKPHNLSIALPYKIGCGRGGGDWIKVRKIINDVFDDYDVTLYKFDERKLESQYGKR</sequence>
<proteinExistence type="predicted"/>
<dbReference type="PANTHER" id="PTHR12521:SF0">
    <property type="entry name" value="ADP-RIBOSE GLYCOHYDROLASE OARD1"/>
    <property type="match status" value="1"/>
</dbReference>
<evidence type="ECO:0000313" key="2">
    <source>
        <dbReference type="EMBL" id="ASU00109.1"/>
    </source>
</evidence>
<name>A0A223LF33_BPPB1</name>
<evidence type="ECO:0000259" key="1">
    <source>
        <dbReference type="SMART" id="SM00506"/>
    </source>
</evidence>
<dbReference type="InterPro" id="IPR050892">
    <property type="entry name" value="ADP-ribose_metab_enzymes"/>
</dbReference>
<dbReference type="SUPFAM" id="SSF52949">
    <property type="entry name" value="Macro domain-like"/>
    <property type="match status" value="1"/>
</dbReference>
<dbReference type="InterPro" id="IPR043472">
    <property type="entry name" value="Macro_dom-like"/>
</dbReference>
<accession>A0A223LF33</accession>
<feature type="domain" description="Macro" evidence="1">
    <location>
        <begin position="1"/>
        <end position="149"/>
    </location>
</feature>
<reference evidence="2 3" key="1">
    <citation type="submission" date="2017-06" db="EMBL/GenBank/DDBJ databases">
        <authorList>
            <person name="Russell D.A."/>
            <person name="Jacobs-Sera D."/>
            <person name="Duda R."/>
            <person name="Hatfull G.F."/>
            <person name="Hendrix R.W."/>
        </authorList>
    </citation>
    <scope>NUCLEOTIDE SEQUENCE [LARGE SCALE GENOMIC DNA]</scope>
</reference>
<dbReference type="GeneID" id="40524520"/>
<dbReference type="Gene3D" id="3.40.220.10">
    <property type="entry name" value="Leucine Aminopeptidase, subunit E, domain 1"/>
    <property type="match status" value="1"/>
</dbReference>
<dbReference type="CDD" id="cd02901">
    <property type="entry name" value="Macro_Poa1p-like"/>
    <property type="match status" value="1"/>
</dbReference>
<organism evidence="2 3">
    <name type="scientific">Bacillus phage PBS1</name>
    <dbReference type="NCBI Taxonomy" id="2884423"/>
    <lineage>
        <taxon>Viruses</taxon>
        <taxon>Duplodnaviria</taxon>
        <taxon>Heunggongvirae</taxon>
        <taxon>Uroviricota</taxon>
        <taxon>Caudoviricetes</taxon>
        <taxon>Takahashivirus</taxon>
        <taxon>Bacillus phage PBS1</taxon>
    </lineage>
</organism>
<dbReference type="SMART" id="SM00506">
    <property type="entry name" value="A1pp"/>
    <property type="match status" value="1"/>
</dbReference>
<dbReference type="GO" id="GO:0140291">
    <property type="term" value="P:peptidyl-glutamate ADP-deribosylation"/>
    <property type="evidence" value="ECO:0007669"/>
    <property type="project" value="TreeGrafter"/>
</dbReference>
<dbReference type="InterPro" id="IPR002589">
    <property type="entry name" value="Macro_dom"/>
</dbReference>
<dbReference type="RefSeq" id="YP_009664488.1">
    <property type="nucleotide sequence ID" value="NC_043027.1"/>
</dbReference>
<protein>
    <submittedName>
        <fullName evidence="2">Putative DNA repair protein</fullName>
    </submittedName>
</protein>
<dbReference type="Proteomes" id="UP000226236">
    <property type="component" value="Segment"/>
</dbReference>